<dbReference type="Gene3D" id="2.40.50.100">
    <property type="match status" value="1"/>
</dbReference>
<dbReference type="InterPro" id="IPR027417">
    <property type="entry name" value="P-loop_NTPase"/>
</dbReference>
<dbReference type="Gene3D" id="3.40.50.300">
    <property type="entry name" value="P-loop containing nucleotide triphosphate hydrolases"/>
    <property type="match status" value="1"/>
</dbReference>
<dbReference type="InterPro" id="IPR003593">
    <property type="entry name" value="AAA+_ATPase"/>
</dbReference>
<keyword evidence="3 5" id="KW-0067">ATP-binding</keyword>
<dbReference type="SUPFAM" id="SSF50331">
    <property type="entry name" value="MOP-like"/>
    <property type="match status" value="1"/>
</dbReference>
<accession>A0ABN6ZJL8</accession>
<dbReference type="SMART" id="SM00382">
    <property type="entry name" value="AAA"/>
    <property type="match status" value="1"/>
</dbReference>
<dbReference type="InterPro" id="IPR012340">
    <property type="entry name" value="NA-bd_OB-fold"/>
</dbReference>
<dbReference type="Pfam" id="PF00005">
    <property type="entry name" value="ABC_tran"/>
    <property type="match status" value="1"/>
</dbReference>
<gene>
    <name evidence="5" type="ORF">T23_16130</name>
</gene>
<evidence type="ECO:0000256" key="2">
    <source>
        <dbReference type="ARBA" id="ARBA00022741"/>
    </source>
</evidence>
<dbReference type="InterPro" id="IPR017871">
    <property type="entry name" value="ABC_transporter-like_CS"/>
</dbReference>
<dbReference type="Gene3D" id="2.40.50.140">
    <property type="entry name" value="Nucleic acid-binding proteins"/>
    <property type="match status" value="1"/>
</dbReference>
<dbReference type="Proteomes" id="UP001432099">
    <property type="component" value="Chromosome"/>
</dbReference>
<keyword evidence="2" id="KW-0547">Nucleotide-binding</keyword>
<keyword evidence="1" id="KW-0813">Transport</keyword>
<dbReference type="InterPro" id="IPR008995">
    <property type="entry name" value="Mo/tungstate-bd_C_term_dom"/>
</dbReference>
<dbReference type="PANTHER" id="PTHR43875:SF1">
    <property type="entry name" value="OSMOPROTECTIVE COMPOUNDS UPTAKE ATP-BINDING PROTEIN GGTA"/>
    <property type="match status" value="1"/>
</dbReference>
<dbReference type="GO" id="GO:0005524">
    <property type="term" value="F:ATP binding"/>
    <property type="evidence" value="ECO:0007669"/>
    <property type="project" value="UniProtKB-KW"/>
</dbReference>
<evidence type="ECO:0000313" key="6">
    <source>
        <dbReference type="Proteomes" id="UP001432099"/>
    </source>
</evidence>
<organism evidence="5 6">
    <name type="scientific">Turicibacter faecis</name>
    <dbReference type="NCBI Taxonomy" id="2963365"/>
    <lineage>
        <taxon>Bacteria</taxon>
        <taxon>Bacillati</taxon>
        <taxon>Bacillota</taxon>
        <taxon>Erysipelotrichia</taxon>
        <taxon>Erysipelotrichales</taxon>
        <taxon>Turicibacteraceae</taxon>
        <taxon>Turicibacter</taxon>
    </lineage>
</organism>
<evidence type="ECO:0000259" key="4">
    <source>
        <dbReference type="PROSITE" id="PS50893"/>
    </source>
</evidence>
<dbReference type="InterPro" id="IPR040582">
    <property type="entry name" value="OB_MalK-like"/>
</dbReference>
<sequence length="331" mass="36938">MVGPSGCGKSTLLRMIAGLEEVSSGEIYVDGMLVNEVSPKDRNIAMVFQSYALYPHFTVYDNMAFGLKSQQLSKREIDRRVKEAAAVLGLEAYLTCKPGGLSGGQQQRVALGRAMVREAKLLLMDEPLSNLDAPLRGAMRLEIMRLHKRLGTTTLYVTHDQLEAMTMASRIIVMNERGIQQVASPKELYESPLNMFVGGFIGSYAMNFLRGNVVGDTFVIDDFSLRIPKGKVTLLKKRGYLERPIVLGIRPEDIYADPIVLDTYQEAKYQATIEMMELLGHEVIITTTVKSQSVVAVIDSRFLVAGNLQLELAFDMNKCHFFDPETEESIR</sequence>
<evidence type="ECO:0000256" key="1">
    <source>
        <dbReference type="ARBA" id="ARBA00022448"/>
    </source>
</evidence>
<dbReference type="InterPro" id="IPR003439">
    <property type="entry name" value="ABC_transporter-like_ATP-bd"/>
</dbReference>
<reference evidence="5" key="1">
    <citation type="journal article" date="2024" name="Int. J. Syst. Evol. Microbiol.">
        <title>Turicibacter faecis sp. nov., isolated from faeces of heart failure mouse model.</title>
        <authorList>
            <person name="Imamura Y."/>
            <person name="Motooka D."/>
            <person name="Nakajima Y."/>
            <person name="Ito S."/>
            <person name="Kitakaze M."/>
            <person name="Iida T."/>
            <person name="Nakamura S."/>
        </authorList>
    </citation>
    <scope>NUCLEOTIDE SEQUENCE</scope>
    <source>
        <strain evidence="5">TC023</strain>
    </source>
</reference>
<evidence type="ECO:0000256" key="3">
    <source>
        <dbReference type="ARBA" id="ARBA00022840"/>
    </source>
</evidence>
<dbReference type="PROSITE" id="PS00211">
    <property type="entry name" value="ABC_TRANSPORTER_1"/>
    <property type="match status" value="1"/>
</dbReference>
<dbReference type="Pfam" id="PF17912">
    <property type="entry name" value="OB_MalK"/>
    <property type="match status" value="1"/>
</dbReference>
<dbReference type="PANTHER" id="PTHR43875">
    <property type="entry name" value="MALTODEXTRIN IMPORT ATP-BINDING PROTEIN MSMX"/>
    <property type="match status" value="1"/>
</dbReference>
<evidence type="ECO:0000313" key="5">
    <source>
        <dbReference type="EMBL" id="BEH91511.1"/>
    </source>
</evidence>
<dbReference type="InterPro" id="IPR047641">
    <property type="entry name" value="ABC_transpr_MalK/UgpC-like"/>
</dbReference>
<dbReference type="EMBL" id="AP028127">
    <property type="protein sequence ID" value="BEH91511.1"/>
    <property type="molecule type" value="Genomic_DNA"/>
</dbReference>
<dbReference type="SUPFAM" id="SSF52540">
    <property type="entry name" value="P-loop containing nucleoside triphosphate hydrolases"/>
    <property type="match status" value="1"/>
</dbReference>
<keyword evidence="6" id="KW-1185">Reference proteome</keyword>
<protein>
    <submittedName>
        <fullName evidence="5">Sugar ABC transporter ATP-binding protein</fullName>
    </submittedName>
</protein>
<dbReference type="PROSITE" id="PS50893">
    <property type="entry name" value="ABC_TRANSPORTER_2"/>
    <property type="match status" value="1"/>
</dbReference>
<proteinExistence type="predicted"/>
<name>A0ABN6ZJL8_9FIRM</name>
<feature type="domain" description="ABC transporter" evidence="4">
    <location>
        <begin position="2"/>
        <end position="201"/>
    </location>
</feature>